<comment type="caution">
    <text evidence="2">The sequence shown here is derived from an EMBL/GenBank/DDBJ whole genome shotgun (WGS) entry which is preliminary data.</text>
</comment>
<dbReference type="Proteomes" id="UP000324222">
    <property type="component" value="Unassembled WGS sequence"/>
</dbReference>
<feature type="region of interest" description="Disordered" evidence="1">
    <location>
        <begin position="1"/>
        <end position="24"/>
    </location>
</feature>
<evidence type="ECO:0000313" key="2">
    <source>
        <dbReference type="EMBL" id="MPC41235.1"/>
    </source>
</evidence>
<dbReference type="EMBL" id="VSRR010004978">
    <property type="protein sequence ID" value="MPC41235.1"/>
    <property type="molecule type" value="Genomic_DNA"/>
</dbReference>
<organism evidence="2 3">
    <name type="scientific">Portunus trituberculatus</name>
    <name type="common">Swimming crab</name>
    <name type="synonym">Neptunus trituberculatus</name>
    <dbReference type="NCBI Taxonomy" id="210409"/>
    <lineage>
        <taxon>Eukaryota</taxon>
        <taxon>Metazoa</taxon>
        <taxon>Ecdysozoa</taxon>
        <taxon>Arthropoda</taxon>
        <taxon>Crustacea</taxon>
        <taxon>Multicrustacea</taxon>
        <taxon>Malacostraca</taxon>
        <taxon>Eumalacostraca</taxon>
        <taxon>Eucarida</taxon>
        <taxon>Decapoda</taxon>
        <taxon>Pleocyemata</taxon>
        <taxon>Brachyura</taxon>
        <taxon>Eubrachyura</taxon>
        <taxon>Portunoidea</taxon>
        <taxon>Portunidae</taxon>
        <taxon>Portuninae</taxon>
        <taxon>Portunus</taxon>
    </lineage>
</organism>
<protein>
    <submittedName>
        <fullName evidence="2">Uncharacterized protein</fullName>
    </submittedName>
</protein>
<dbReference type="AlphaFoldDB" id="A0A5B7F6J4"/>
<reference evidence="2 3" key="1">
    <citation type="submission" date="2019-05" db="EMBL/GenBank/DDBJ databases">
        <title>Another draft genome of Portunus trituberculatus and its Hox gene families provides insights of decapod evolution.</title>
        <authorList>
            <person name="Jeong J.-H."/>
            <person name="Song I."/>
            <person name="Kim S."/>
            <person name="Choi T."/>
            <person name="Kim D."/>
            <person name="Ryu S."/>
            <person name="Kim W."/>
        </authorList>
    </citation>
    <scope>NUCLEOTIDE SEQUENCE [LARGE SCALE GENOMIC DNA]</scope>
    <source>
        <tissue evidence="2">Muscle</tissue>
    </source>
</reference>
<accession>A0A5B7F6J4</accession>
<evidence type="ECO:0000256" key="1">
    <source>
        <dbReference type="SAM" id="MobiDB-lite"/>
    </source>
</evidence>
<evidence type="ECO:0000313" key="3">
    <source>
        <dbReference type="Proteomes" id="UP000324222"/>
    </source>
</evidence>
<sequence length="67" mass="7314">MRNVCLATPRTSPPSEDSYDEKHRAASWRCEQKKAGEGPSYAELPLGKVSWSTCSPPGGADRCFEPS</sequence>
<gene>
    <name evidence="2" type="ORF">E2C01_034822</name>
</gene>
<proteinExistence type="predicted"/>
<keyword evidence="3" id="KW-1185">Reference proteome</keyword>
<name>A0A5B7F6J4_PORTR</name>